<evidence type="ECO:0000313" key="2">
    <source>
        <dbReference type="EMBL" id="CAI6096814.1"/>
    </source>
</evidence>
<organism evidence="2 3">
    <name type="scientific">Clonostachys chloroleuca</name>
    <dbReference type="NCBI Taxonomy" id="1926264"/>
    <lineage>
        <taxon>Eukaryota</taxon>
        <taxon>Fungi</taxon>
        <taxon>Dikarya</taxon>
        <taxon>Ascomycota</taxon>
        <taxon>Pezizomycotina</taxon>
        <taxon>Sordariomycetes</taxon>
        <taxon>Hypocreomycetidae</taxon>
        <taxon>Hypocreales</taxon>
        <taxon>Bionectriaceae</taxon>
        <taxon>Clonostachys</taxon>
    </lineage>
</organism>
<sequence>MLCPTSSLQPAATPPTSYESLSNRSYTALCFITRAPYPPLPTAFGRLKGTAVITVLVSDKDFSLLKPSHIINAIPPPALAAEVF</sequence>
<gene>
    <name evidence="2" type="ORF">CCHLO57077_00003291</name>
</gene>
<evidence type="ECO:0000256" key="1">
    <source>
        <dbReference type="SAM" id="MobiDB-lite"/>
    </source>
</evidence>
<reference evidence="2" key="1">
    <citation type="submission" date="2023-01" db="EMBL/GenBank/DDBJ databases">
        <authorList>
            <person name="Piombo E."/>
        </authorList>
    </citation>
    <scope>NUCLEOTIDE SEQUENCE</scope>
</reference>
<comment type="caution">
    <text evidence="2">The sequence shown here is derived from an EMBL/GenBank/DDBJ whole genome shotgun (WGS) entry which is preliminary data.</text>
</comment>
<feature type="region of interest" description="Disordered" evidence="1">
    <location>
        <begin position="1"/>
        <end position="20"/>
    </location>
</feature>
<protein>
    <submittedName>
        <fullName evidence="2">Uncharacterized protein</fullName>
    </submittedName>
</protein>
<dbReference type="Proteomes" id="UP001160390">
    <property type="component" value="Unassembled WGS sequence"/>
</dbReference>
<evidence type="ECO:0000313" key="3">
    <source>
        <dbReference type="Proteomes" id="UP001160390"/>
    </source>
</evidence>
<name>A0AA35MHR6_9HYPO</name>
<proteinExistence type="predicted"/>
<dbReference type="AlphaFoldDB" id="A0AA35MHR6"/>
<keyword evidence="3" id="KW-1185">Reference proteome</keyword>
<dbReference type="EMBL" id="CABFNP030001284">
    <property type="protein sequence ID" value="CAI6096814.1"/>
    <property type="molecule type" value="Genomic_DNA"/>
</dbReference>
<accession>A0AA35MHR6</accession>